<accession>F5RBW8</accession>
<dbReference type="RefSeq" id="WP_008060828.1">
    <property type="nucleotide sequence ID" value="NZ_AFHG01000044.1"/>
</dbReference>
<evidence type="ECO:0000256" key="4">
    <source>
        <dbReference type="ARBA" id="ARBA00022490"/>
    </source>
</evidence>
<evidence type="ECO:0000256" key="6">
    <source>
        <dbReference type="HAMAP-Rule" id="MF_00194"/>
    </source>
</evidence>
<evidence type="ECO:0000256" key="1">
    <source>
        <dbReference type="ARBA" id="ARBA00004453"/>
    </source>
</evidence>
<evidence type="ECO:0000256" key="5">
    <source>
        <dbReference type="ARBA" id="ARBA00023172"/>
    </source>
</evidence>
<dbReference type="GO" id="GO:0005737">
    <property type="term" value="C:cytoplasm"/>
    <property type="evidence" value="ECO:0007669"/>
    <property type="project" value="UniProtKB-UniRule"/>
</dbReference>
<evidence type="ECO:0000313" key="8">
    <source>
        <dbReference type="EMBL" id="EGK71985.1"/>
    </source>
</evidence>
<dbReference type="Pfam" id="PF04381">
    <property type="entry name" value="RdgC"/>
    <property type="match status" value="1"/>
</dbReference>
<keyword evidence="4 6" id="KW-0963">Cytoplasm</keyword>
<dbReference type="Proteomes" id="UP000005019">
    <property type="component" value="Unassembled WGS sequence"/>
</dbReference>
<protein>
    <recommendedName>
        <fullName evidence="3 6">Recombination-associated protein RdgC</fullName>
    </recommendedName>
</protein>
<feature type="signal peptide" evidence="7">
    <location>
        <begin position="1"/>
        <end position="19"/>
    </location>
</feature>
<comment type="function">
    <text evidence="6">May be involved in recombination.</text>
</comment>
<dbReference type="EMBL" id="AFHG01000044">
    <property type="protein sequence ID" value="EGK71985.1"/>
    <property type="molecule type" value="Genomic_DNA"/>
</dbReference>
<dbReference type="PANTHER" id="PTHR38103">
    <property type="entry name" value="RECOMBINATION-ASSOCIATED PROTEIN RDGC"/>
    <property type="match status" value="1"/>
</dbReference>
<dbReference type="HAMAP" id="MF_00194">
    <property type="entry name" value="RdgC"/>
    <property type="match status" value="1"/>
</dbReference>
<comment type="subcellular location">
    <subcellularLocation>
        <location evidence="1 6">Cytoplasm</location>
        <location evidence="1 6">Nucleoid</location>
    </subcellularLocation>
</comment>
<feature type="chain" id="PRO_5003331409" description="Recombination-associated protein RdgC" evidence="7">
    <location>
        <begin position="20"/>
        <end position="299"/>
    </location>
</feature>
<organism evidence="8 9">
    <name type="scientific">Methyloversatilis universalis (strain ATCC BAA-1314 / DSM 25237 / JCM 13912 / CCUG 52030 / FAM5)</name>
    <dbReference type="NCBI Taxonomy" id="1000565"/>
    <lineage>
        <taxon>Bacteria</taxon>
        <taxon>Pseudomonadati</taxon>
        <taxon>Pseudomonadota</taxon>
        <taxon>Betaproteobacteria</taxon>
        <taxon>Nitrosomonadales</taxon>
        <taxon>Sterolibacteriaceae</taxon>
        <taxon>Methyloversatilis</taxon>
    </lineage>
</organism>
<reference evidence="8 9" key="1">
    <citation type="journal article" date="2011" name="J. Bacteriol.">
        <title>Genome sequence of Methyloversatilis universalis FAM5T, a methylotrophic representative of the order Rhodocyclales.</title>
        <authorList>
            <person name="Kittichotirat W."/>
            <person name="Good N.M."/>
            <person name="Hall R."/>
            <person name="Bringel F."/>
            <person name="Lajus A."/>
            <person name="Medigue C."/>
            <person name="Smalley N.E."/>
            <person name="Beck D."/>
            <person name="Bumgarner R."/>
            <person name="Vuilleumier S."/>
            <person name="Kalyuzhnaya M.G."/>
        </authorList>
    </citation>
    <scope>NUCLEOTIDE SEQUENCE [LARGE SCALE GENOMIC DNA]</scope>
    <source>
        <strain evidence="9">ATCC BAA-1314 / JCM 13912 / FAM5</strain>
    </source>
</reference>
<name>F5RBW8_METUF</name>
<dbReference type="GO" id="GO:0000018">
    <property type="term" value="P:regulation of DNA recombination"/>
    <property type="evidence" value="ECO:0007669"/>
    <property type="project" value="TreeGrafter"/>
</dbReference>
<dbReference type="PANTHER" id="PTHR38103:SF1">
    <property type="entry name" value="RECOMBINATION-ASSOCIATED PROTEIN RDGC"/>
    <property type="match status" value="1"/>
</dbReference>
<dbReference type="AlphaFoldDB" id="F5RBW8"/>
<dbReference type="GO" id="GO:0043590">
    <property type="term" value="C:bacterial nucleoid"/>
    <property type="evidence" value="ECO:0007669"/>
    <property type="project" value="TreeGrafter"/>
</dbReference>
<proteinExistence type="inferred from homology"/>
<evidence type="ECO:0000313" key="9">
    <source>
        <dbReference type="Proteomes" id="UP000005019"/>
    </source>
</evidence>
<sequence length="299" mass="33119">MFFKNLQIYTLAAPLALSAAQLAEKLAAKAFQPGSSVELQRIGWISPRDDDSLVHEVGGQFLLALRAEKKLLPNAVINQVTRARAQEVEEKQGYKPGRREMRELKDAVTNELLPRAFPVQRDTRVWIDPAAGRIVVDSGTSTKGDEAVQLLNECVEQLGARPWQTALSPVSAMTAWLAADEAPEGFTIDQDTELRASTQSKATVRYMRHALETDDVRRHIEAGKQCTRLALTWMERISFVLTETLAIKRVTPLDVLTEQEDDAGNEGERFDSDFALMAGELGRLLSRLAIAMGDMNIGS</sequence>
<evidence type="ECO:0000256" key="3">
    <source>
        <dbReference type="ARBA" id="ARBA00022296"/>
    </source>
</evidence>
<dbReference type="OrthoDB" id="5290530at2"/>
<dbReference type="GO" id="GO:0003690">
    <property type="term" value="F:double-stranded DNA binding"/>
    <property type="evidence" value="ECO:0007669"/>
    <property type="project" value="TreeGrafter"/>
</dbReference>
<evidence type="ECO:0000256" key="7">
    <source>
        <dbReference type="SAM" id="SignalP"/>
    </source>
</evidence>
<dbReference type="eggNOG" id="COG2974">
    <property type="taxonomic scope" value="Bacteria"/>
</dbReference>
<comment type="similarity">
    <text evidence="2 6">Belongs to the RdgC family.</text>
</comment>
<comment type="caution">
    <text evidence="8">The sequence shown here is derived from an EMBL/GenBank/DDBJ whole genome shotgun (WGS) entry which is preliminary data.</text>
</comment>
<keyword evidence="7" id="KW-0732">Signal</keyword>
<dbReference type="InterPro" id="IPR007476">
    <property type="entry name" value="RdgC"/>
</dbReference>
<keyword evidence="9" id="KW-1185">Reference proteome</keyword>
<dbReference type="STRING" id="1000565.METUNv1_01763"/>
<evidence type="ECO:0000256" key="2">
    <source>
        <dbReference type="ARBA" id="ARBA00008657"/>
    </source>
</evidence>
<dbReference type="NCBIfam" id="NF001463">
    <property type="entry name" value="PRK00321.1-4"/>
    <property type="match status" value="1"/>
</dbReference>
<keyword evidence="5 6" id="KW-0233">DNA recombination</keyword>
<gene>
    <name evidence="6" type="primary">rdgC</name>
    <name evidence="8" type="ORF">METUNv1_01763</name>
</gene>
<dbReference type="NCBIfam" id="NF001464">
    <property type="entry name" value="PRK00321.1-5"/>
    <property type="match status" value="1"/>
</dbReference>
<dbReference type="GO" id="GO:0006310">
    <property type="term" value="P:DNA recombination"/>
    <property type="evidence" value="ECO:0007669"/>
    <property type="project" value="UniProtKB-UniRule"/>
</dbReference>